<sequence length="219" mass="24377">MCVLTSHVASFFPLSIALREREFNRLRICVVLITEVNGRRPQGFKLAIKARPNRGSGGGGGGSGVEKNLLRSVEETNKGFCRTIFNVVLQKAELVTKEKNRASAVAMNAEIRRTKARLSEEVPKLQRLAVKRVSFPFSSSFTLPSLHGSISYVASSLAERNESVSLVDVERSSGGRTSRVAIITDREKDRYDPDYDRHRYVRVTPPVVQNFNPMASLKP</sequence>
<evidence type="ECO:0000313" key="1">
    <source>
        <dbReference type="Proteomes" id="UP000504610"/>
    </source>
</evidence>
<keyword evidence="1" id="KW-1185">Reference proteome</keyword>
<dbReference type="GeneID" id="108852239"/>
<protein>
    <submittedName>
        <fullName evidence="2">Uncharacterized protein LOC108852239</fullName>
    </submittedName>
</protein>
<organism evidence="1 2">
    <name type="scientific">Raphanus sativus</name>
    <name type="common">Radish</name>
    <name type="synonym">Raphanus raphanistrum var. sativus</name>
    <dbReference type="NCBI Taxonomy" id="3726"/>
    <lineage>
        <taxon>Eukaryota</taxon>
        <taxon>Viridiplantae</taxon>
        <taxon>Streptophyta</taxon>
        <taxon>Embryophyta</taxon>
        <taxon>Tracheophyta</taxon>
        <taxon>Spermatophyta</taxon>
        <taxon>Magnoliopsida</taxon>
        <taxon>eudicotyledons</taxon>
        <taxon>Gunneridae</taxon>
        <taxon>Pentapetalae</taxon>
        <taxon>rosids</taxon>
        <taxon>malvids</taxon>
        <taxon>Brassicales</taxon>
        <taxon>Brassicaceae</taxon>
        <taxon>Brassiceae</taxon>
        <taxon>Raphanus</taxon>
    </lineage>
</organism>
<proteinExistence type="predicted"/>
<reference evidence="2" key="2">
    <citation type="submission" date="2025-08" db="UniProtKB">
        <authorList>
            <consortium name="RefSeq"/>
        </authorList>
    </citation>
    <scope>IDENTIFICATION</scope>
    <source>
        <tissue evidence="2">Leaf</tissue>
    </source>
</reference>
<accession>A0A9W3BVR9</accession>
<dbReference type="RefSeq" id="XP_056843372.1">
    <property type="nucleotide sequence ID" value="XM_056987392.1"/>
</dbReference>
<dbReference type="KEGG" id="rsz:108852239"/>
<dbReference type="AlphaFoldDB" id="A0A9W3BVR9"/>
<name>A0A9W3BVR9_RAPSA</name>
<dbReference type="OrthoDB" id="29755at2759"/>
<gene>
    <name evidence="2" type="primary">LOC108852239</name>
</gene>
<dbReference type="Proteomes" id="UP000504610">
    <property type="component" value="Chromosome 1"/>
</dbReference>
<reference evidence="1" key="1">
    <citation type="journal article" date="2019" name="Database">
        <title>The radish genome database (RadishGD): an integrated information resource for radish genomics.</title>
        <authorList>
            <person name="Yu H.J."/>
            <person name="Baek S."/>
            <person name="Lee Y.J."/>
            <person name="Cho A."/>
            <person name="Mun J.H."/>
        </authorList>
    </citation>
    <scope>NUCLEOTIDE SEQUENCE [LARGE SCALE GENOMIC DNA]</scope>
    <source>
        <strain evidence="1">cv. WK10039</strain>
    </source>
</reference>
<evidence type="ECO:0000313" key="2">
    <source>
        <dbReference type="RefSeq" id="XP_056843372.1"/>
    </source>
</evidence>